<name>A0ABD3C1F6_9LAMI</name>
<dbReference type="EMBL" id="JAVIJP010000058">
    <property type="protein sequence ID" value="KAL3622690.1"/>
    <property type="molecule type" value="Genomic_DNA"/>
</dbReference>
<reference evidence="3" key="1">
    <citation type="journal article" date="2024" name="IScience">
        <title>Strigolactones Initiate the Formation of Haustorium-like Structures in Castilleja.</title>
        <authorList>
            <person name="Buerger M."/>
            <person name="Peterson D."/>
            <person name="Chory J."/>
        </authorList>
    </citation>
    <scope>NUCLEOTIDE SEQUENCE [LARGE SCALE GENOMIC DNA]</scope>
</reference>
<evidence type="ECO:0000256" key="1">
    <source>
        <dbReference type="SAM" id="MobiDB-lite"/>
    </source>
</evidence>
<dbReference type="AlphaFoldDB" id="A0ABD3C1F6"/>
<protein>
    <submittedName>
        <fullName evidence="2">Uncharacterized protein</fullName>
    </submittedName>
</protein>
<evidence type="ECO:0000313" key="2">
    <source>
        <dbReference type="EMBL" id="KAL3622690.1"/>
    </source>
</evidence>
<proteinExistence type="predicted"/>
<dbReference type="Proteomes" id="UP001632038">
    <property type="component" value="Unassembled WGS sequence"/>
</dbReference>
<gene>
    <name evidence="2" type="ORF">CASFOL_033298</name>
</gene>
<sequence length="90" mass="10084">MKSDRITGGSRFSGAPINSSGAASLKPKPQPLFKSSSMPTMSYPSSYLPISRRHLSYLFHSDKVTLRLSSRPELRLQSKKSCYEEDFARV</sequence>
<organism evidence="2 3">
    <name type="scientific">Castilleja foliolosa</name>
    <dbReference type="NCBI Taxonomy" id="1961234"/>
    <lineage>
        <taxon>Eukaryota</taxon>
        <taxon>Viridiplantae</taxon>
        <taxon>Streptophyta</taxon>
        <taxon>Embryophyta</taxon>
        <taxon>Tracheophyta</taxon>
        <taxon>Spermatophyta</taxon>
        <taxon>Magnoliopsida</taxon>
        <taxon>eudicotyledons</taxon>
        <taxon>Gunneridae</taxon>
        <taxon>Pentapetalae</taxon>
        <taxon>asterids</taxon>
        <taxon>lamiids</taxon>
        <taxon>Lamiales</taxon>
        <taxon>Orobanchaceae</taxon>
        <taxon>Pedicularideae</taxon>
        <taxon>Castillejinae</taxon>
        <taxon>Castilleja</taxon>
    </lineage>
</organism>
<comment type="caution">
    <text evidence="2">The sequence shown here is derived from an EMBL/GenBank/DDBJ whole genome shotgun (WGS) entry which is preliminary data.</text>
</comment>
<feature type="region of interest" description="Disordered" evidence="1">
    <location>
        <begin position="1"/>
        <end position="40"/>
    </location>
</feature>
<evidence type="ECO:0000313" key="3">
    <source>
        <dbReference type="Proteomes" id="UP001632038"/>
    </source>
</evidence>
<keyword evidence="3" id="KW-1185">Reference proteome</keyword>
<accession>A0ABD3C1F6</accession>